<name>A0AAD9LSQ8_9STRA</name>
<feature type="region of interest" description="Disordered" evidence="1">
    <location>
        <begin position="258"/>
        <end position="280"/>
    </location>
</feature>
<dbReference type="Pfam" id="PF05018">
    <property type="entry name" value="CFA20_dom"/>
    <property type="match status" value="1"/>
</dbReference>
<dbReference type="InterPro" id="IPR040441">
    <property type="entry name" value="CFA20/CFAP20DC"/>
</dbReference>
<feature type="domain" description="CFA20" evidence="2">
    <location>
        <begin position="4"/>
        <end position="169"/>
    </location>
</feature>
<dbReference type="AlphaFoldDB" id="A0AAD9LSQ8"/>
<protein>
    <recommendedName>
        <fullName evidence="2">CFA20 domain-containing protein</fullName>
    </recommendedName>
</protein>
<dbReference type="EMBL" id="JASMQC010000004">
    <property type="protein sequence ID" value="KAK1945772.1"/>
    <property type="molecule type" value="Genomic_DNA"/>
</dbReference>
<evidence type="ECO:0000313" key="3">
    <source>
        <dbReference type="EMBL" id="KAK1945772.1"/>
    </source>
</evidence>
<feature type="region of interest" description="Disordered" evidence="1">
    <location>
        <begin position="568"/>
        <end position="646"/>
    </location>
</feature>
<evidence type="ECO:0000313" key="4">
    <source>
        <dbReference type="Proteomes" id="UP001259832"/>
    </source>
</evidence>
<gene>
    <name evidence="3" type="ORF">P3T76_002820</name>
</gene>
<dbReference type="InterPro" id="IPR007714">
    <property type="entry name" value="CFA20_dom"/>
</dbReference>
<keyword evidence="4" id="KW-1185">Reference proteome</keyword>
<feature type="region of interest" description="Disordered" evidence="1">
    <location>
        <begin position="448"/>
        <end position="484"/>
    </location>
</feature>
<feature type="compositionally biased region" description="Basic and acidic residues" evidence="1">
    <location>
        <begin position="623"/>
        <end position="632"/>
    </location>
</feature>
<proteinExistence type="predicted"/>
<dbReference type="Proteomes" id="UP001259832">
    <property type="component" value="Unassembled WGS sequence"/>
</dbReference>
<reference evidence="3" key="1">
    <citation type="submission" date="2023-08" db="EMBL/GenBank/DDBJ databases">
        <title>Reference Genome Resource for the Citrus Pathogen Phytophthora citrophthora.</title>
        <authorList>
            <person name="Moller H."/>
            <person name="Coetzee B."/>
            <person name="Rose L.J."/>
            <person name="Van Niekerk J.M."/>
        </authorList>
    </citation>
    <scope>NUCLEOTIDE SEQUENCE</scope>
    <source>
        <strain evidence="3">STE-U-9442</strain>
    </source>
</reference>
<comment type="caution">
    <text evidence="3">The sequence shown here is derived from an EMBL/GenBank/DDBJ whole genome shotgun (WGS) entry which is preliminary data.</text>
</comment>
<dbReference type="PANTHER" id="PTHR12458">
    <property type="entry name" value="ORF PROTEIN"/>
    <property type="match status" value="1"/>
</dbReference>
<evidence type="ECO:0000259" key="2">
    <source>
        <dbReference type="Pfam" id="PF05018"/>
    </source>
</evidence>
<accession>A0AAD9LSQ8</accession>
<evidence type="ECO:0000256" key="1">
    <source>
        <dbReference type="SAM" id="MobiDB-lite"/>
    </source>
</evidence>
<organism evidence="3 4">
    <name type="scientific">Phytophthora citrophthora</name>
    <dbReference type="NCBI Taxonomy" id="4793"/>
    <lineage>
        <taxon>Eukaryota</taxon>
        <taxon>Sar</taxon>
        <taxon>Stramenopiles</taxon>
        <taxon>Oomycota</taxon>
        <taxon>Peronosporomycetes</taxon>
        <taxon>Peronosporales</taxon>
        <taxon>Peronosporaceae</taxon>
        <taxon>Phytophthora</taxon>
    </lineage>
</organism>
<feature type="compositionally biased region" description="Basic and acidic residues" evidence="1">
    <location>
        <begin position="577"/>
        <end position="610"/>
    </location>
</feature>
<sequence>MAFFQGGDFVELLTAQGKAPASSWKLQGKISKTFDKGIKGNVFTLDGSSETKMQLPKTTSSSLGLAQRFVILQLLVPFTRSFSVEICFSDFHKVRRRFVVASAFRDTARTTLHVQLPLSAADVPRDQWMNLVFDLQTLSEIHFPDTGYRSMESICVSGSCRLKRIFTMKDAPTPSRGSQDVRHADIREIPRQFVFSATQRGSSVAIPIPTLYFSMESGQLNGLNGVAVVGNAVSNVTPRTARRTQTAPIKTQVKVRRAVRPVTDQRFRKSPTQQADTESDKPIEVEHNRLRTPARVSSSTRKLRTPRNLGTVIVEKKASPRFATPLSPTFEEVERRPKEYFHVNKSSGVMQEVASPIMPTVKLVDRAWSPRDSAHSSVMASLNANDLHPAVESQKLRQSILGEIQQKIADLEADDELADQRDRELFLKHTSLHSGEWHLQQLRNEDLDNDGASLSDDDVELSSSWRRESAAPMPAQTKPSMSSRCSAEKDSIFSSLLEPGAEKRVTKLFDFDSLLQSVKPLPQVQSIETELPAKQQGNRIEQVFGAESDSDDQELTKLLAAKRSARRLQVDSSECGDENRNVKDKRQSEGDEPKEEMRTESHDAREKDDWVMIETTIEGSKLNQEEDKKDSDVDMGAEMTGLSIDL</sequence>